<dbReference type="InterPro" id="IPR009003">
    <property type="entry name" value="Peptidase_S1_PA"/>
</dbReference>
<dbReference type="InterPro" id="IPR050127">
    <property type="entry name" value="Serine_Proteases_S1"/>
</dbReference>
<dbReference type="Ensembl" id="ENSSFOT00015055770.1">
    <property type="protein sequence ID" value="ENSSFOP00015049686.1"/>
    <property type="gene ID" value="ENSSFOG00015019387.2"/>
</dbReference>
<evidence type="ECO:0000256" key="5">
    <source>
        <dbReference type="ARBA" id="ARBA00022801"/>
    </source>
</evidence>
<evidence type="ECO:0000256" key="3">
    <source>
        <dbReference type="ARBA" id="ARBA00022670"/>
    </source>
</evidence>
<dbReference type="PRINTS" id="PR00722">
    <property type="entry name" value="CHYMOTRYPSIN"/>
</dbReference>
<reference evidence="14" key="3">
    <citation type="submission" date="2025-09" db="UniProtKB">
        <authorList>
            <consortium name="Ensembl"/>
        </authorList>
    </citation>
    <scope>IDENTIFICATION</scope>
</reference>
<evidence type="ECO:0000256" key="10">
    <source>
        <dbReference type="ARBA" id="ARBA00038868"/>
    </source>
</evidence>
<keyword evidence="2" id="KW-0964">Secreted</keyword>
<keyword evidence="12" id="KW-0732">Signal</keyword>
<organism evidence="14 15">
    <name type="scientific">Scleropages formosus</name>
    <name type="common">Asian bonytongue</name>
    <name type="synonym">Osteoglossum formosum</name>
    <dbReference type="NCBI Taxonomy" id="113540"/>
    <lineage>
        <taxon>Eukaryota</taxon>
        <taxon>Metazoa</taxon>
        <taxon>Chordata</taxon>
        <taxon>Craniata</taxon>
        <taxon>Vertebrata</taxon>
        <taxon>Euteleostomi</taxon>
        <taxon>Actinopterygii</taxon>
        <taxon>Neopterygii</taxon>
        <taxon>Teleostei</taxon>
        <taxon>Osteoglossocephala</taxon>
        <taxon>Osteoglossomorpha</taxon>
        <taxon>Osteoglossiformes</taxon>
        <taxon>Osteoglossidae</taxon>
        <taxon>Scleropages</taxon>
    </lineage>
</organism>
<keyword evidence="7" id="KW-0865">Zymogen</keyword>
<dbReference type="Pfam" id="PF00089">
    <property type="entry name" value="Trypsin"/>
    <property type="match status" value="1"/>
</dbReference>
<dbReference type="InterPro" id="IPR018114">
    <property type="entry name" value="TRYPSIN_HIS"/>
</dbReference>
<evidence type="ECO:0000256" key="9">
    <source>
        <dbReference type="ARBA" id="ARBA00036320"/>
    </source>
</evidence>
<gene>
    <name evidence="14" type="primary">LOC108922222</name>
</gene>
<evidence type="ECO:0000256" key="12">
    <source>
        <dbReference type="SAM" id="SignalP"/>
    </source>
</evidence>
<evidence type="ECO:0000256" key="2">
    <source>
        <dbReference type="ARBA" id="ARBA00022525"/>
    </source>
</evidence>
<dbReference type="InterPro" id="IPR033116">
    <property type="entry name" value="TRYPSIN_SER"/>
</dbReference>
<comment type="catalytic activity">
    <reaction evidence="9">
        <text>Preferential cleavage: Arg-|-Xaa, Lys-|-Xaa.</text>
        <dbReference type="EC" id="3.4.21.4"/>
    </reaction>
</comment>
<dbReference type="GeneTree" id="ENSGT01050000244883"/>
<dbReference type="PROSITE" id="PS00135">
    <property type="entry name" value="TRYPSIN_SER"/>
    <property type="match status" value="1"/>
</dbReference>
<evidence type="ECO:0000259" key="13">
    <source>
        <dbReference type="PROSITE" id="PS50240"/>
    </source>
</evidence>
<dbReference type="GO" id="GO:0007586">
    <property type="term" value="P:digestion"/>
    <property type="evidence" value="ECO:0007669"/>
    <property type="project" value="UniProtKB-KW"/>
</dbReference>
<dbReference type="SMART" id="SM00020">
    <property type="entry name" value="Tryp_SPc"/>
    <property type="match status" value="1"/>
</dbReference>
<comment type="subcellular location">
    <subcellularLocation>
        <location evidence="1">Secreted</location>
        <location evidence="1">Extracellular space</location>
    </subcellularLocation>
</comment>
<evidence type="ECO:0000256" key="4">
    <source>
        <dbReference type="ARBA" id="ARBA00022757"/>
    </source>
</evidence>
<dbReference type="InterPro" id="IPR043504">
    <property type="entry name" value="Peptidase_S1_PA_chymotrypsin"/>
</dbReference>
<sequence length="286" mass="31473">WRAGVPSWLCVLPLRPYALCCRVGASSCFECDTAVYGQEDSDKIIGGYECPRNSQKWQVFLTYDDGQRWCGGSLINKLWVVSAAHCYIPLHFLNQFKLFKTSSNRAPRLAVHLGEHDLYAEEGTEQRIFVEKAIRHPGYSSSNYDNDIMLIKLKQPAVFNEFVHPIPLASSCARPGEACLVSGWGNQINTGVHYAAVLQCLNLPILSESQCRNSYGSLITDNMLCAGFLEGGKDSCQGDSGGPLVCHGQLQGVVSWGSGCAEPGYPGVYAEVCRYIDWINNVMASN</sequence>
<keyword evidence="15" id="KW-1185">Reference proteome</keyword>
<keyword evidence="3 11" id="KW-0645">Protease</keyword>
<dbReference type="SUPFAM" id="SSF50494">
    <property type="entry name" value="Trypsin-like serine proteases"/>
    <property type="match status" value="1"/>
</dbReference>
<dbReference type="PANTHER" id="PTHR24264">
    <property type="entry name" value="TRYPSIN-RELATED"/>
    <property type="match status" value="1"/>
</dbReference>
<protein>
    <recommendedName>
        <fullName evidence="10">trypsin</fullName>
        <ecNumber evidence="10">3.4.21.4</ecNumber>
    </recommendedName>
</protein>
<reference evidence="14 15" key="1">
    <citation type="submission" date="2019-04" db="EMBL/GenBank/DDBJ databases">
        <authorList>
            <consortium name="Wellcome Sanger Institute Data Sharing"/>
        </authorList>
    </citation>
    <scope>NUCLEOTIDE SEQUENCE [LARGE SCALE GENOMIC DNA]</scope>
</reference>
<reference evidence="14" key="2">
    <citation type="submission" date="2025-08" db="UniProtKB">
        <authorList>
            <consortium name="Ensembl"/>
        </authorList>
    </citation>
    <scope>IDENTIFICATION</scope>
</reference>
<keyword evidence="6 11" id="KW-0720">Serine protease</keyword>
<dbReference type="FunFam" id="2.40.10.10:FF:000008">
    <property type="entry name" value="Cationic trypsin"/>
    <property type="match status" value="1"/>
</dbReference>
<dbReference type="InterPro" id="IPR001254">
    <property type="entry name" value="Trypsin_dom"/>
</dbReference>
<dbReference type="GO" id="GO:0005615">
    <property type="term" value="C:extracellular space"/>
    <property type="evidence" value="ECO:0007669"/>
    <property type="project" value="TreeGrafter"/>
</dbReference>
<name>A0A8C9VFZ6_SCLFO</name>
<evidence type="ECO:0000313" key="15">
    <source>
        <dbReference type="Proteomes" id="UP000694397"/>
    </source>
</evidence>
<dbReference type="Gene3D" id="2.40.10.10">
    <property type="entry name" value="Trypsin-like serine proteases"/>
    <property type="match status" value="3"/>
</dbReference>
<dbReference type="PROSITE" id="PS00134">
    <property type="entry name" value="TRYPSIN_HIS"/>
    <property type="match status" value="1"/>
</dbReference>
<accession>A0A8C9VFZ6</accession>
<evidence type="ECO:0000256" key="8">
    <source>
        <dbReference type="ARBA" id="ARBA00023157"/>
    </source>
</evidence>
<evidence type="ECO:0000256" key="11">
    <source>
        <dbReference type="RuleBase" id="RU363034"/>
    </source>
</evidence>
<feature type="chain" id="PRO_5034051652" description="trypsin" evidence="12">
    <location>
        <begin position="21"/>
        <end position="286"/>
    </location>
</feature>
<evidence type="ECO:0000256" key="7">
    <source>
        <dbReference type="ARBA" id="ARBA00023145"/>
    </source>
</evidence>
<evidence type="ECO:0000256" key="1">
    <source>
        <dbReference type="ARBA" id="ARBA00004239"/>
    </source>
</evidence>
<dbReference type="CDD" id="cd00190">
    <property type="entry name" value="Tryp_SPc"/>
    <property type="match status" value="1"/>
</dbReference>
<dbReference type="OrthoDB" id="10012881at2759"/>
<dbReference type="EC" id="3.4.21.4" evidence="10"/>
<keyword evidence="5 11" id="KW-0378">Hydrolase</keyword>
<dbReference type="AlphaFoldDB" id="A0A8C9VFZ6"/>
<dbReference type="InterPro" id="IPR001314">
    <property type="entry name" value="Peptidase_S1A"/>
</dbReference>
<dbReference type="GO" id="GO:0004252">
    <property type="term" value="F:serine-type endopeptidase activity"/>
    <property type="evidence" value="ECO:0007669"/>
    <property type="project" value="UniProtKB-EC"/>
</dbReference>
<dbReference type="PANTHER" id="PTHR24264:SF7">
    <property type="entry name" value="TRYPSIN-2-LIKE"/>
    <property type="match status" value="1"/>
</dbReference>
<dbReference type="GO" id="GO:0006508">
    <property type="term" value="P:proteolysis"/>
    <property type="evidence" value="ECO:0007669"/>
    <property type="project" value="UniProtKB-KW"/>
</dbReference>
<keyword evidence="8" id="KW-1015">Disulfide bond</keyword>
<proteinExistence type="predicted"/>
<dbReference type="Proteomes" id="UP000694397">
    <property type="component" value="Chromosome 18"/>
</dbReference>
<evidence type="ECO:0000313" key="14">
    <source>
        <dbReference type="Ensembl" id="ENSSFOP00015049686.1"/>
    </source>
</evidence>
<evidence type="ECO:0000256" key="6">
    <source>
        <dbReference type="ARBA" id="ARBA00022825"/>
    </source>
</evidence>
<dbReference type="PROSITE" id="PS50240">
    <property type="entry name" value="TRYPSIN_DOM"/>
    <property type="match status" value="1"/>
</dbReference>
<keyword evidence="4" id="KW-0222">Digestion</keyword>
<dbReference type="FunFam" id="2.40.10.10:FF:000005">
    <property type="entry name" value="Serine protease 37"/>
    <property type="match status" value="1"/>
</dbReference>
<feature type="domain" description="Peptidase S1" evidence="13">
    <location>
        <begin position="44"/>
        <end position="284"/>
    </location>
</feature>
<feature type="signal peptide" evidence="12">
    <location>
        <begin position="1"/>
        <end position="20"/>
    </location>
</feature>